<gene>
    <name evidence="2" type="ORF">PPERSA_06434</name>
</gene>
<keyword evidence="1" id="KW-0175">Coiled coil</keyword>
<dbReference type="Proteomes" id="UP000054937">
    <property type="component" value="Unassembled WGS sequence"/>
</dbReference>
<accession>A0A0V0QS13</accession>
<dbReference type="InParanoid" id="A0A0V0QS13"/>
<protein>
    <submittedName>
        <fullName evidence="2">Uncharacterized protein</fullName>
    </submittedName>
</protein>
<proteinExistence type="predicted"/>
<feature type="coiled-coil region" evidence="1">
    <location>
        <begin position="285"/>
        <end position="312"/>
    </location>
</feature>
<sequence>MSPKIKEQIDNLEYDLNQQQNQTAILKTPENLNEQTKLDINNNHHNNKEQQKIQLSQISKKEIDSIIIEEEEISPNNKIKQNKENGKKSVVVPPPLKIKNKNVISVDQITPVQFDLLKNQKSNLYNIQQKKLIFNDTNNLIRKRKFSENLDVINRKAKVLESQQMSNFQNAAACKNSQQQNLLQNSGFQIFGENQDFSDSTNQKNLIYQQVGGNNSQNLKQSKNSNKVKRPLFKAYKSAQLTYANPNDLLKSSKGNSQDSDFFGFQLDVESQKQSQKSQNQNFNEKNLNEEMLEKEEKLEQTQNQKQNYYQLPDEKLDSSENKCELLVLNNRVEQINIGDNISSSCNESNLNSEKAFNLNQLNNNNNIDEQQNNNLNQFGNIFFQCDKNTEQQQKRNAIISNFTTNLPMQRKTLLFGQQI</sequence>
<keyword evidence="3" id="KW-1185">Reference proteome</keyword>
<evidence type="ECO:0000313" key="3">
    <source>
        <dbReference type="Proteomes" id="UP000054937"/>
    </source>
</evidence>
<dbReference type="EMBL" id="LDAU01000110">
    <property type="protein sequence ID" value="KRX04800.1"/>
    <property type="molecule type" value="Genomic_DNA"/>
</dbReference>
<evidence type="ECO:0000313" key="2">
    <source>
        <dbReference type="EMBL" id="KRX04800.1"/>
    </source>
</evidence>
<evidence type="ECO:0000256" key="1">
    <source>
        <dbReference type="SAM" id="Coils"/>
    </source>
</evidence>
<name>A0A0V0QS13_PSEPJ</name>
<dbReference type="AlphaFoldDB" id="A0A0V0QS13"/>
<comment type="caution">
    <text evidence="2">The sequence shown here is derived from an EMBL/GenBank/DDBJ whole genome shotgun (WGS) entry which is preliminary data.</text>
</comment>
<reference evidence="2 3" key="1">
    <citation type="journal article" date="2015" name="Sci. Rep.">
        <title>Genome of the facultative scuticociliatosis pathogen Pseudocohnilembus persalinus provides insight into its virulence through horizontal gene transfer.</title>
        <authorList>
            <person name="Xiong J."/>
            <person name="Wang G."/>
            <person name="Cheng J."/>
            <person name="Tian M."/>
            <person name="Pan X."/>
            <person name="Warren A."/>
            <person name="Jiang C."/>
            <person name="Yuan D."/>
            <person name="Miao W."/>
        </authorList>
    </citation>
    <scope>NUCLEOTIDE SEQUENCE [LARGE SCALE GENOMIC DNA]</scope>
    <source>
        <strain evidence="2">36N120E</strain>
    </source>
</reference>
<organism evidence="2 3">
    <name type="scientific">Pseudocohnilembus persalinus</name>
    <name type="common">Ciliate</name>
    <dbReference type="NCBI Taxonomy" id="266149"/>
    <lineage>
        <taxon>Eukaryota</taxon>
        <taxon>Sar</taxon>
        <taxon>Alveolata</taxon>
        <taxon>Ciliophora</taxon>
        <taxon>Intramacronucleata</taxon>
        <taxon>Oligohymenophorea</taxon>
        <taxon>Scuticociliatia</taxon>
        <taxon>Philasterida</taxon>
        <taxon>Pseudocohnilembidae</taxon>
        <taxon>Pseudocohnilembus</taxon>
    </lineage>
</organism>